<keyword evidence="2 6" id="KW-0378">Hydrolase</keyword>
<dbReference type="Gene3D" id="3.30.70.360">
    <property type="match status" value="1"/>
</dbReference>
<comment type="caution">
    <text evidence="6">The sequence shown here is derived from an EMBL/GenBank/DDBJ whole genome shotgun (WGS) entry which is preliminary data.</text>
</comment>
<dbReference type="GO" id="GO:0016813">
    <property type="term" value="F:hydrolase activity, acting on carbon-nitrogen (but not peptide) bonds, in linear amidines"/>
    <property type="evidence" value="ECO:0007669"/>
    <property type="project" value="InterPro"/>
</dbReference>
<keyword evidence="3" id="KW-0479">Metal-binding</keyword>
<dbReference type="Gene3D" id="3.40.630.10">
    <property type="entry name" value="Zn peptidases"/>
    <property type="match status" value="1"/>
</dbReference>
<reference evidence="6 7" key="1">
    <citation type="submission" date="2019-03" db="EMBL/GenBank/DDBJ databases">
        <title>Bacillus niacini sp. nov. a Nicotinate-Metabolizing Mesophile Isolated from Soil.</title>
        <authorList>
            <person name="Zhang G."/>
        </authorList>
    </citation>
    <scope>NUCLEOTIDE SEQUENCE [LARGE SCALE GENOMIC DNA]</scope>
    <source>
        <strain evidence="6 7">WN066</strain>
    </source>
</reference>
<accession>A0A4V3AU68</accession>
<feature type="binding site" evidence="4">
    <location>
        <position position="216"/>
    </location>
    <ligand>
        <name>allantoate</name>
        <dbReference type="ChEBI" id="CHEBI:17536"/>
    </ligand>
</feature>
<feature type="binding site" evidence="3">
    <location>
        <position position="80"/>
    </location>
    <ligand>
        <name>Zn(2+)</name>
        <dbReference type="ChEBI" id="CHEBI:29105"/>
        <label>1</label>
    </ligand>
</feature>
<dbReference type="PANTHER" id="PTHR32494:SF5">
    <property type="entry name" value="ALLANTOATE AMIDOHYDROLASE"/>
    <property type="match status" value="1"/>
</dbReference>
<dbReference type="SUPFAM" id="SSF55031">
    <property type="entry name" value="Bacterial exopeptidase dimerisation domain"/>
    <property type="match status" value="1"/>
</dbReference>
<dbReference type="Proteomes" id="UP000295132">
    <property type="component" value="Unassembled WGS sequence"/>
</dbReference>
<evidence type="ECO:0000259" key="5">
    <source>
        <dbReference type="Pfam" id="PF07687"/>
    </source>
</evidence>
<sequence>MQIHLERLLADIETYGKFGANQYGGITRPSFSKEDQEVRNRFIQELLDLGLTVTIDGAANIWGKWEGNGSKKGSIVIGSHLDSVPNGGKYDGPLGTLVAKEIVRTLIEDGIRLDHDLEIVSFTAEESNDFHLSTFGSRAFAGKLSAVELEHVIDSKGNHLKYELVKVGGDLERFPQMKELAKEKKAFIELHIEQGQRLEHQNISAAVIDKVVGMYRSKVTVTGETNHSGTTMMQHRRDALAAAAEMVLEVEFLCNKDETDIVGTVGRMQVFPNATNIVPGQVVFTFEIRGESTEKIDEMVRKIQEGWKGIAKRRQVQLQEDIFLKQAPITLDSEVVRILQKTAQEMSEPILTLASMAVHDAAQMATVTKSAMIFVKSIGGKSHCPAEYSVPKDIERAGNLMLKGILNLDRELI</sequence>
<dbReference type="GO" id="GO:0046872">
    <property type="term" value="F:metal ion binding"/>
    <property type="evidence" value="ECO:0007669"/>
    <property type="project" value="UniProtKB-KW"/>
</dbReference>
<name>A0A4V3AU68_9BACI</name>
<feature type="binding site" evidence="3">
    <location>
        <position position="383"/>
    </location>
    <ligand>
        <name>Zn(2+)</name>
        <dbReference type="ChEBI" id="CHEBI:29105"/>
        <label>2</label>
    </ligand>
</feature>
<dbReference type="AlphaFoldDB" id="A0A4V3AU68"/>
<dbReference type="InterPro" id="IPR011650">
    <property type="entry name" value="Peptidase_M20_dimer"/>
</dbReference>
<feature type="binding site" evidence="3">
    <location>
        <position position="126"/>
    </location>
    <ligand>
        <name>Zn(2+)</name>
        <dbReference type="ChEBI" id="CHEBI:29105"/>
        <label>2</label>
    </ligand>
</feature>
<dbReference type="InterPro" id="IPR002933">
    <property type="entry name" value="Peptidase_M20"/>
</dbReference>
<gene>
    <name evidence="6" type="ORF">E2K98_07715</name>
</gene>
<dbReference type="NCBIfam" id="TIGR01879">
    <property type="entry name" value="hydantase"/>
    <property type="match status" value="1"/>
</dbReference>
<dbReference type="Pfam" id="PF07687">
    <property type="entry name" value="M20_dimer"/>
    <property type="match status" value="1"/>
</dbReference>
<dbReference type="NCBIfam" id="NF006771">
    <property type="entry name" value="PRK09290.1-5"/>
    <property type="match status" value="1"/>
</dbReference>
<dbReference type="InterPro" id="IPR036264">
    <property type="entry name" value="Bact_exopeptidase_dim_dom"/>
</dbReference>
<feature type="binding site" evidence="3">
    <location>
        <position position="91"/>
    </location>
    <ligand>
        <name>Zn(2+)</name>
        <dbReference type="ChEBI" id="CHEBI:29105"/>
        <label>1</label>
    </ligand>
</feature>
<evidence type="ECO:0000313" key="6">
    <source>
        <dbReference type="EMBL" id="TDK63323.1"/>
    </source>
</evidence>
<dbReference type="Pfam" id="PF01546">
    <property type="entry name" value="Peptidase_M20"/>
    <property type="match status" value="1"/>
</dbReference>
<dbReference type="PIRSF" id="PIRSF001235">
    <property type="entry name" value="Amidase_carbamoylase"/>
    <property type="match status" value="1"/>
</dbReference>
<dbReference type="RefSeq" id="WP_133333659.1">
    <property type="nucleotide sequence ID" value="NZ_SMYO01000003.1"/>
</dbReference>
<dbReference type="CDD" id="cd03884">
    <property type="entry name" value="M20_bAS"/>
    <property type="match status" value="1"/>
</dbReference>
<feature type="binding site" evidence="3">
    <location>
        <position position="191"/>
    </location>
    <ligand>
        <name>Zn(2+)</name>
        <dbReference type="ChEBI" id="CHEBI:29105"/>
        <label>1</label>
    </ligand>
</feature>
<feature type="binding site" evidence="3">
    <location>
        <position position="91"/>
    </location>
    <ligand>
        <name>Zn(2+)</name>
        <dbReference type="ChEBI" id="CHEBI:29105"/>
        <label>2</label>
    </ligand>
</feature>
<comment type="similarity">
    <text evidence="1">Belongs to the peptidase M20 family.</text>
</comment>
<evidence type="ECO:0000256" key="4">
    <source>
        <dbReference type="PIRSR" id="PIRSR001235-2"/>
    </source>
</evidence>
<evidence type="ECO:0000313" key="7">
    <source>
        <dbReference type="Proteomes" id="UP000295132"/>
    </source>
</evidence>
<feature type="domain" description="Peptidase M20 dimerisation" evidence="5">
    <location>
        <begin position="216"/>
        <end position="305"/>
    </location>
</feature>
<comment type="cofactor">
    <cofactor evidence="3">
        <name>Zn(2+)</name>
        <dbReference type="ChEBI" id="CHEBI:29105"/>
    </cofactor>
    <text evidence="3">Binds 2 Zn(2+) ions per subunit.</text>
</comment>
<evidence type="ECO:0000256" key="2">
    <source>
        <dbReference type="ARBA" id="ARBA00022801"/>
    </source>
</evidence>
<feature type="binding site" evidence="4">
    <location>
        <position position="289"/>
    </location>
    <ligand>
        <name>allantoate</name>
        <dbReference type="ChEBI" id="CHEBI:17536"/>
    </ligand>
</feature>
<dbReference type="PANTHER" id="PTHR32494">
    <property type="entry name" value="ALLANTOATE DEIMINASE-RELATED"/>
    <property type="match status" value="1"/>
</dbReference>
<evidence type="ECO:0000256" key="1">
    <source>
        <dbReference type="ARBA" id="ARBA00006153"/>
    </source>
</evidence>
<proteinExistence type="inferred from homology"/>
<protein>
    <submittedName>
        <fullName evidence="6">Zn-dependent hydrolase</fullName>
    </submittedName>
</protein>
<dbReference type="EMBL" id="SMYO01000003">
    <property type="protein sequence ID" value="TDK63323.1"/>
    <property type="molecule type" value="Genomic_DNA"/>
</dbReference>
<dbReference type="InterPro" id="IPR010158">
    <property type="entry name" value="Amidase_Cbmase"/>
</dbReference>
<dbReference type="SUPFAM" id="SSF53187">
    <property type="entry name" value="Zn-dependent exopeptidases"/>
    <property type="match status" value="1"/>
</dbReference>
<evidence type="ECO:0000256" key="3">
    <source>
        <dbReference type="PIRSR" id="PIRSR001235-1"/>
    </source>
</evidence>
<keyword evidence="3" id="KW-0862">Zinc</keyword>
<organism evidence="6 7">
    <name type="scientific">Bacillus salipaludis</name>
    <dbReference type="NCBI Taxonomy" id="2547811"/>
    <lineage>
        <taxon>Bacteria</taxon>
        <taxon>Bacillati</taxon>
        <taxon>Bacillota</taxon>
        <taxon>Bacilli</taxon>
        <taxon>Bacillales</taxon>
        <taxon>Bacillaceae</taxon>
        <taxon>Bacillus</taxon>
    </lineage>
</organism>
<feature type="binding site" evidence="4">
    <location>
        <position position="276"/>
    </location>
    <ligand>
        <name>allantoate</name>
        <dbReference type="ChEBI" id="CHEBI:17536"/>
    </ligand>
</feature>